<proteinExistence type="predicted"/>
<dbReference type="Gene3D" id="3.30.750.70">
    <property type="entry name" value="4-hydroxybutyrate coenzyme like domains"/>
    <property type="match status" value="1"/>
</dbReference>
<evidence type="ECO:0000259" key="1">
    <source>
        <dbReference type="Pfam" id="PF13336"/>
    </source>
</evidence>
<dbReference type="PANTHER" id="PTHR21432:SF20">
    <property type="entry name" value="ACETYL-COA HYDROLASE"/>
    <property type="match status" value="1"/>
</dbReference>
<dbReference type="InterPro" id="IPR037171">
    <property type="entry name" value="NagB/RpiA_transferase-like"/>
</dbReference>
<feature type="domain" description="Acetyl-CoA hydrolase/transferase C-terminal" evidence="1">
    <location>
        <begin position="287"/>
        <end position="443"/>
    </location>
</feature>
<evidence type="ECO:0000313" key="3">
    <source>
        <dbReference type="Proteomes" id="UP001058860"/>
    </source>
</evidence>
<reference evidence="3" key="1">
    <citation type="submission" date="2021-11" db="EMBL/GenBank/DDBJ databases">
        <title>Cultivation dependent microbiological survey of springs from the worlds oldest radium mine currently devoted to the extraction of radon-saturated water.</title>
        <authorList>
            <person name="Kapinusova G."/>
            <person name="Smrhova T."/>
            <person name="Strejcek M."/>
            <person name="Suman J."/>
            <person name="Jani K."/>
            <person name="Pajer P."/>
            <person name="Uhlik O."/>
        </authorList>
    </citation>
    <scope>NUCLEOTIDE SEQUENCE [LARGE SCALE GENOMIC DNA]</scope>
    <source>
        <strain evidence="3">J379</strain>
    </source>
</reference>
<dbReference type="Pfam" id="PF13336">
    <property type="entry name" value="AcetylCoA_hyd_C"/>
    <property type="match status" value="1"/>
</dbReference>
<dbReference type="Proteomes" id="UP001058860">
    <property type="component" value="Chromosome"/>
</dbReference>
<protein>
    <recommendedName>
        <fullName evidence="1">Acetyl-CoA hydrolase/transferase C-terminal domain-containing protein</fullName>
    </recommendedName>
</protein>
<dbReference type="PANTHER" id="PTHR21432">
    <property type="entry name" value="ACETYL-COA HYDROLASE-RELATED"/>
    <property type="match status" value="1"/>
</dbReference>
<organism evidence="2 3">
    <name type="scientific">Svornostia abyssi</name>
    <dbReference type="NCBI Taxonomy" id="2898438"/>
    <lineage>
        <taxon>Bacteria</taxon>
        <taxon>Bacillati</taxon>
        <taxon>Actinomycetota</taxon>
        <taxon>Thermoleophilia</taxon>
        <taxon>Solirubrobacterales</taxon>
        <taxon>Baekduiaceae</taxon>
        <taxon>Svornostia</taxon>
    </lineage>
</organism>
<evidence type="ECO:0000313" key="2">
    <source>
        <dbReference type="EMBL" id="UUY04992.1"/>
    </source>
</evidence>
<accession>A0ABY5PKA0</accession>
<gene>
    <name evidence="2" type="ORF">LRS13_05535</name>
</gene>
<sequence length="446" mass="47099">MPRELTPDQAVALLRPNDRIGLPLGPGQPPAFLAALGERDDWTGLTLSTALLIAPSDAYTHPGVRIVSGFFGPLERWLATDGHNVEFMPADFRRFGPLAEAAAPRIVATVATPPDAGGWCSLSLHAGGTLDELRRAGADPDRLLVVETSPHFPRTHGLPPGYDAGETARAAGWRSDHRHALHIDEIDILIASDARPLALPETEPTDTDRAIAEHAARFIPDGATLQTGIGSIPTAIASLLAETPGGGYGIHSEMLTDGIRRLHQAGKVTNEGKGILPGFSVTTFAFGSQELYDWLANDEPPIAFLPVGVVNNPTLIGANRRMITINGAMQVDLSGQVVADAISGIQYSGAGGQEDFVSGPGTELEDRSLLCLPATREKNGETVSRIVADLPAGSVVTTPRHQVDVIVTEFGAAELQGLTVRERGLALAEIAAPEFRDELRAAARGA</sequence>
<dbReference type="InterPro" id="IPR038460">
    <property type="entry name" value="AcetylCoA_hyd_C_sf"/>
</dbReference>
<dbReference type="Gene3D" id="3.40.1080.20">
    <property type="entry name" value="Acetyl-CoA hydrolase/transferase C-terminal domain"/>
    <property type="match status" value="1"/>
</dbReference>
<dbReference type="EMBL" id="CP088295">
    <property type="protein sequence ID" value="UUY04992.1"/>
    <property type="molecule type" value="Genomic_DNA"/>
</dbReference>
<dbReference type="InterPro" id="IPR046433">
    <property type="entry name" value="ActCoA_hydro"/>
</dbReference>
<dbReference type="SUPFAM" id="SSF100950">
    <property type="entry name" value="NagB/RpiA/CoA transferase-like"/>
    <property type="match status" value="2"/>
</dbReference>
<keyword evidence="3" id="KW-1185">Reference proteome</keyword>
<dbReference type="RefSeq" id="WP_353865462.1">
    <property type="nucleotide sequence ID" value="NZ_CP088295.1"/>
</dbReference>
<name>A0ABY5PKA0_9ACTN</name>
<dbReference type="InterPro" id="IPR026888">
    <property type="entry name" value="AcetylCoA_hyd_C"/>
</dbReference>
<dbReference type="Gene3D" id="3.40.1080.10">
    <property type="entry name" value="Glutaconate Coenzyme A-transferase"/>
    <property type="match status" value="1"/>
</dbReference>